<proteinExistence type="predicted"/>
<sequence>MNGKKIKKIFVECGLEGDSPKKSTNIFFPVAKAEFISSSWNIPQNKEFTACFTSKQAVNSFLYQKFDTQIDNLMCHRICAVGQSTAAYIKKVLPLFVQKAVKEVIYPKNEKGLFALLSELENNLKHNSHVVIFTSEIGKSKQILSEFLSHNLFTYEIVPLYTLVDLEIKRVNEYLTVLFQNENLLDSQFVFYCRSGYIVNLVVKSLITFFNVTTPHNLPPFLFFSTWEKSAREALLKLNLIDRDIS</sequence>
<dbReference type="AlphaFoldDB" id="A0A1L4D1G1"/>
<dbReference type="GO" id="GO:0004852">
    <property type="term" value="F:uroporphyrinogen-III synthase activity"/>
    <property type="evidence" value="ECO:0007669"/>
    <property type="project" value="InterPro"/>
</dbReference>
<dbReference type="RefSeq" id="WP_148697778.1">
    <property type="nucleotide sequence ID" value="NZ_CP017834.1"/>
</dbReference>
<gene>
    <name evidence="2" type="ORF">AXG55_08970</name>
</gene>
<dbReference type="KEGG" id="saqi:AXG55_08970"/>
<keyword evidence="3" id="KW-1185">Reference proteome</keyword>
<organism evidence="2 3">
    <name type="scientific">Silvanigrella aquatica</name>
    <dbReference type="NCBI Taxonomy" id="1915309"/>
    <lineage>
        <taxon>Bacteria</taxon>
        <taxon>Pseudomonadati</taxon>
        <taxon>Bdellovibrionota</taxon>
        <taxon>Oligoflexia</taxon>
        <taxon>Silvanigrellales</taxon>
        <taxon>Silvanigrellaceae</taxon>
        <taxon>Silvanigrella</taxon>
    </lineage>
</organism>
<name>A0A1L4D1G1_9BACT</name>
<accession>A0A1L4D1G1</accession>
<evidence type="ECO:0000259" key="1">
    <source>
        <dbReference type="Pfam" id="PF02602"/>
    </source>
</evidence>
<dbReference type="InterPro" id="IPR003754">
    <property type="entry name" value="4pyrrol_synth_uPrphyn_synth"/>
</dbReference>
<dbReference type="EMBL" id="CP017834">
    <property type="protein sequence ID" value="APJ04031.1"/>
    <property type="molecule type" value="Genomic_DNA"/>
</dbReference>
<evidence type="ECO:0000313" key="3">
    <source>
        <dbReference type="Proteomes" id="UP000184731"/>
    </source>
</evidence>
<dbReference type="GO" id="GO:0033014">
    <property type="term" value="P:tetrapyrrole biosynthetic process"/>
    <property type="evidence" value="ECO:0007669"/>
    <property type="project" value="InterPro"/>
</dbReference>
<dbReference type="Proteomes" id="UP000184731">
    <property type="component" value="Chromosome"/>
</dbReference>
<dbReference type="OrthoDB" id="5295155at2"/>
<dbReference type="Pfam" id="PF02602">
    <property type="entry name" value="HEM4"/>
    <property type="match status" value="1"/>
</dbReference>
<dbReference type="InterPro" id="IPR036108">
    <property type="entry name" value="4pyrrol_syn_uPrphyn_synt_sf"/>
</dbReference>
<feature type="domain" description="Tetrapyrrole biosynthesis uroporphyrinogen III synthase" evidence="1">
    <location>
        <begin position="51"/>
        <end position="182"/>
    </location>
</feature>
<dbReference type="Gene3D" id="3.40.50.10090">
    <property type="match status" value="1"/>
</dbReference>
<reference evidence="2 3" key="1">
    <citation type="submission" date="2016-10" db="EMBL/GenBank/DDBJ databases">
        <title>Silvanigrella aquatica sp. nov., isolated from a freshwater lake located in the Black Forest, Germany, description of Silvanigrellaceae fam. nov., Silvanigrellales ord. nov., reclassification of the order Bdellovibrionales in the class Oligoflexia, reclassification of the families Bacteriovoracaceae and Halobacteriovoraceae in the new order Bacteriovoracales ord. nov., and reclassification of the family Pseudobacteriovoracaceae in the order Oligoflexiales.</title>
        <authorList>
            <person name="Hahn M.W."/>
            <person name="Schmidt J."/>
            <person name="Koll U."/>
            <person name="Rohde M."/>
            <person name="Verbag S."/>
            <person name="Pitt A."/>
            <person name="Nakai R."/>
            <person name="Naganuma T."/>
            <person name="Lang E."/>
        </authorList>
    </citation>
    <scope>NUCLEOTIDE SEQUENCE [LARGE SCALE GENOMIC DNA]</scope>
    <source>
        <strain evidence="2 3">MWH-Nonnen-W8red</strain>
    </source>
</reference>
<dbReference type="STRING" id="1915309.AXG55_08970"/>
<protein>
    <recommendedName>
        <fullName evidence="1">Tetrapyrrole biosynthesis uroporphyrinogen III synthase domain-containing protein</fullName>
    </recommendedName>
</protein>
<evidence type="ECO:0000313" key="2">
    <source>
        <dbReference type="EMBL" id="APJ04031.1"/>
    </source>
</evidence>
<dbReference type="SUPFAM" id="SSF69618">
    <property type="entry name" value="HemD-like"/>
    <property type="match status" value="1"/>
</dbReference>